<dbReference type="GO" id="GO:0022857">
    <property type="term" value="F:transmembrane transporter activity"/>
    <property type="evidence" value="ECO:0007669"/>
    <property type="project" value="InterPro"/>
</dbReference>
<keyword evidence="3 5" id="KW-1133">Transmembrane helix</keyword>
<dbReference type="VEuPathDB" id="TriTrypDB:Lsey_1031_0010"/>
<dbReference type="AlphaFoldDB" id="A0A0N1HY39"/>
<feature type="non-terminal residue" evidence="6">
    <location>
        <position position="253"/>
    </location>
</feature>
<evidence type="ECO:0000256" key="1">
    <source>
        <dbReference type="ARBA" id="ARBA00004141"/>
    </source>
</evidence>
<evidence type="ECO:0000256" key="5">
    <source>
        <dbReference type="SAM" id="Phobius"/>
    </source>
</evidence>
<dbReference type="GO" id="GO:0016020">
    <property type="term" value="C:membrane"/>
    <property type="evidence" value="ECO:0007669"/>
    <property type="project" value="UniProtKB-SubCell"/>
</dbReference>
<protein>
    <recommendedName>
        <fullName evidence="8">Nodulin-like domain-containing protein</fullName>
    </recommendedName>
</protein>
<comment type="caution">
    <text evidence="6">The sequence shown here is derived from an EMBL/GenBank/DDBJ whole genome shotgun (WGS) entry which is preliminary data.</text>
</comment>
<organism evidence="6 7">
    <name type="scientific">Leptomonas seymouri</name>
    <dbReference type="NCBI Taxonomy" id="5684"/>
    <lineage>
        <taxon>Eukaryota</taxon>
        <taxon>Discoba</taxon>
        <taxon>Euglenozoa</taxon>
        <taxon>Kinetoplastea</taxon>
        <taxon>Metakinetoplastina</taxon>
        <taxon>Trypanosomatida</taxon>
        <taxon>Trypanosomatidae</taxon>
        <taxon>Leishmaniinae</taxon>
        <taxon>Leptomonas</taxon>
    </lineage>
</organism>
<keyword evidence="7" id="KW-1185">Reference proteome</keyword>
<evidence type="ECO:0000313" key="6">
    <source>
        <dbReference type="EMBL" id="KPI82434.1"/>
    </source>
</evidence>
<dbReference type="Proteomes" id="UP000038009">
    <property type="component" value="Unassembled WGS sequence"/>
</dbReference>
<dbReference type="Pfam" id="PF07690">
    <property type="entry name" value="MFS_1"/>
    <property type="match status" value="1"/>
</dbReference>
<proteinExistence type="predicted"/>
<evidence type="ECO:0000256" key="3">
    <source>
        <dbReference type="ARBA" id="ARBA00022989"/>
    </source>
</evidence>
<feature type="transmembrane region" description="Helical" evidence="5">
    <location>
        <begin position="62"/>
        <end position="83"/>
    </location>
</feature>
<dbReference type="OrthoDB" id="410267at2759"/>
<keyword evidence="4 5" id="KW-0472">Membrane</keyword>
<dbReference type="InterPro" id="IPR011701">
    <property type="entry name" value="MFS"/>
</dbReference>
<evidence type="ECO:0000313" key="7">
    <source>
        <dbReference type="Proteomes" id="UP000038009"/>
    </source>
</evidence>
<dbReference type="Gene3D" id="1.20.1250.20">
    <property type="entry name" value="MFS general substrate transporter like domains"/>
    <property type="match status" value="1"/>
</dbReference>
<evidence type="ECO:0000256" key="4">
    <source>
        <dbReference type="ARBA" id="ARBA00023136"/>
    </source>
</evidence>
<comment type="subcellular location">
    <subcellularLocation>
        <location evidence="1">Membrane</location>
        <topology evidence="1">Multi-pass membrane protein</topology>
    </subcellularLocation>
</comment>
<feature type="transmembrane region" description="Helical" evidence="5">
    <location>
        <begin position="29"/>
        <end position="50"/>
    </location>
</feature>
<sequence>MAIVYLCGQAFGMFVFPFGMLYDWFGPRVVVAVGSIISALGHLLFALAFAGHIDVSVTNCSIFYGLMCWGCYALDVAVLPAVLGHMPRDRGQPTGVLETFSGLGTSFFACLFRGFFNNNFENLMWFMFAVTVVVGVVGTWYMEDAPYMVNRWQQRTITPREQLRKYLIRNRYMSQLVPQRRYSFMTVILVLLNFYLTIQAVVVAYLPEKMTPGKLRGIAIGSIIIVVLILILMVPLHIIDGPTEQDKQVIEAA</sequence>
<dbReference type="PANTHER" id="PTHR21576">
    <property type="entry name" value="UNCHARACTERIZED NODULIN-LIKE PROTEIN"/>
    <property type="match status" value="1"/>
</dbReference>
<dbReference type="SUPFAM" id="SSF103473">
    <property type="entry name" value="MFS general substrate transporter"/>
    <property type="match status" value="1"/>
</dbReference>
<dbReference type="PANTHER" id="PTHR21576:SF157">
    <property type="entry name" value="NODULIN-LIKE DOMAIN-CONTAINING PROTEIN"/>
    <property type="match status" value="1"/>
</dbReference>
<feature type="transmembrane region" description="Helical" evidence="5">
    <location>
        <begin position="218"/>
        <end position="239"/>
    </location>
</feature>
<keyword evidence="2 5" id="KW-0812">Transmembrane</keyword>
<evidence type="ECO:0000256" key="2">
    <source>
        <dbReference type="ARBA" id="ARBA00022692"/>
    </source>
</evidence>
<evidence type="ECO:0008006" key="8">
    <source>
        <dbReference type="Google" id="ProtNLM"/>
    </source>
</evidence>
<dbReference type="EMBL" id="LJSK01001027">
    <property type="protein sequence ID" value="KPI82434.1"/>
    <property type="molecule type" value="Genomic_DNA"/>
</dbReference>
<gene>
    <name evidence="6" type="ORF">ABL78_8556</name>
</gene>
<accession>A0A0N1HY39</accession>
<reference evidence="6 7" key="1">
    <citation type="journal article" date="2015" name="PLoS Pathog.">
        <title>Leptomonas seymouri: Adaptations to the Dixenous Life Cycle Analyzed by Genome Sequencing, Transcriptome Profiling and Co-infection with Leishmania donovani.</title>
        <authorList>
            <person name="Kraeva N."/>
            <person name="Butenko A."/>
            <person name="Hlavacova J."/>
            <person name="Kostygov A."/>
            <person name="Myskova J."/>
            <person name="Grybchuk D."/>
            <person name="Lestinova T."/>
            <person name="Votypka J."/>
            <person name="Volf P."/>
            <person name="Opperdoes F."/>
            <person name="Flegontov P."/>
            <person name="Lukes J."/>
            <person name="Yurchenko V."/>
        </authorList>
    </citation>
    <scope>NUCLEOTIDE SEQUENCE [LARGE SCALE GENOMIC DNA]</scope>
    <source>
        <strain evidence="6 7">ATCC 30220</strain>
    </source>
</reference>
<feature type="transmembrane region" description="Helical" evidence="5">
    <location>
        <begin position="95"/>
        <end position="116"/>
    </location>
</feature>
<feature type="transmembrane region" description="Helical" evidence="5">
    <location>
        <begin position="123"/>
        <end position="142"/>
    </location>
</feature>
<dbReference type="OMA" id="WYMEDAP"/>
<feature type="transmembrane region" description="Helical" evidence="5">
    <location>
        <begin position="182"/>
        <end position="206"/>
    </location>
</feature>
<dbReference type="InterPro" id="IPR036259">
    <property type="entry name" value="MFS_trans_sf"/>
</dbReference>
<name>A0A0N1HY39_LEPSE</name>